<evidence type="ECO:0000256" key="7">
    <source>
        <dbReference type="ARBA" id="ARBA00023123"/>
    </source>
</evidence>
<organism evidence="16 17">
    <name type="scientific">Thlaspi arvense</name>
    <name type="common">Field penny-cress</name>
    <dbReference type="NCBI Taxonomy" id="13288"/>
    <lineage>
        <taxon>Eukaryota</taxon>
        <taxon>Viridiplantae</taxon>
        <taxon>Streptophyta</taxon>
        <taxon>Embryophyta</taxon>
        <taxon>Tracheophyta</taxon>
        <taxon>Spermatophyta</taxon>
        <taxon>Magnoliopsida</taxon>
        <taxon>eudicotyledons</taxon>
        <taxon>Gunneridae</taxon>
        <taxon>Pentapetalae</taxon>
        <taxon>rosids</taxon>
        <taxon>malvids</taxon>
        <taxon>Brassicales</taxon>
        <taxon>Brassicaceae</taxon>
        <taxon>Thlaspideae</taxon>
        <taxon>Thlaspi</taxon>
    </lineage>
</organism>
<dbReference type="GO" id="GO:0005524">
    <property type="term" value="F:ATP binding"/>
    <property type="evidence" value="ECO:0007669"/>
    <property type="project" value="UniProtKB-UniRule"/>
</dbReference>
<feature type="coiled-coil region" evidence="11">
    <location>
        <begin position="939"/>
        <end position="1015"/>
    </location>
</feature>
<keyword evidence="4 10" id="KW-0067">ATP-binding</keyword>
<dbReference type="Pfam" id="PF00612">
    <property type="entry name" value="IQ"/>
    <property type="match status" value="5"/>
</dbReference>
<reference evidence="16 17" key="1">
    <citation type="submission" date="2022-03" db="EMBL/GenBank/DDBJ databases">
        <authorList>
            <person name="Nunn A."/>
            <person name="Chopra R."/>
            <person name="Nunn A."/>
            <person name="Contreras Garrido A."/>
        </authorList>
    </citation>
    <scope>NUCLEOTIDE SEQUENCE [LARGE SCALE GENOMIC DNA]</scope>
</reference>
<dbReference type="InterPro" id="IPR002710">
    <property type="entry name" value="Dilute_dom"/>
</dbReference>
<evidence type="ECO:0000256" key="9">
    <source>
        <dbReference type="ARBA" id="ARBA00023203"/>
    </source>
</evidence>
<evidence type="ECO:0000256" key="8">
    <source>
        <dbReference type="ARBA" id="ARBA00023175"/>
    </source>
</evidence>
<dbReference type="GO" id="GO:0000146">
    <property type="term" value="F:microfilament motor activity"/>
    <property type="evidence" value="ECO:0007669"/>
    <property type="project" value="TreeGrafter"/>
</dbReference>
<name>A0AAU9T2T2_THLAR</name>
<feature type="domain" description="Myosin motor" evidence="14">
    <location>
        <begin position="61"/>
        <end position="699"/>
    </location>
</feature>
<dbReference type="PROSITE" id="PS50096">
    <property type="entry name" value="IQ"/>
    <property type="match status" value="6"/>
</dbReference>
<dbReference type="Gene3D" id="1.20.58.530">
    <property type="match status" value="1"/>
</dbReference>
<dbReference type="SMART" id="SM01132">
    <property type="entry name" value="DIL"/>
    <property type="match status" value="1"/>
</dbReference>
<dbReference type="GO" id="GO:0048767">
    <property type="term" value="P:root hair elongation"/>
    <property type="evidence" value="ECO:0007669"/>
    <property type="project" value="TreeGrafter"/>
</dbReference>
<feature type="region of interest" description="Disordered" evidence="12">
    <location>
        <begin position="1018"/>
        <end position="1065"/>
    </location>
</feature>
<dbReference type="CDD" id="cd01384">
    <property type="entry name" value="MYSc_Myo11"/>
    <property type="match status" value="1"/>
</dbReference>
<evidence type="ECO:0000259" key="13">
    <source>
        <dbReference type="PROSITE" id="PS51126"/>
    </source>
</evidence>
<dbReference type="EMBL" id="OU466863">
    <property type="protein sequence ID" value="CAH2077654.1"/>
    <property type="molecule type" value="Genomic_DNA"/>
</dbReference>
<dbReference type="GO" id="GO:0051015">
    <property type="term" value="F:actin filament binding"/>
    <property type="evidence" value="ECO:0007669"/>
    <property type="project" value="TreeGrafter"/>
</dbReference>
<evidence type="ECO:0000256" key="5">
    <source>
        <dbReference type="ARBA" id="ARBA00022860"/>
    </source>
</evidence>
<dbReference type="Gene3D" id="6.20.240.20">
    <property type="match status" value="1"/>
</dbReference>
<evidence type="ECO:0000313" key="17">
    <source>
        <dbReference type="Proteomes" id="UP000836841"/>
    </source>
</evidence>
<evidence type="ECO:0000256" key="2">
    <source>
        <dbReference type="ARBA" id="ARBA00022737"/>
    </source>
</evidence>
<dbReference type="PROSITE" id="PS51126">
    <property type="entry name" value="DILUTE"/>
    <property type="match status" value="1"/>
</dbReference>
<dbReference type="GO" id="GO:0005737">
    <property type="term" value="C:cytoplasm"/>
    <property type="evidence" value="ECO:0007669"/>
    <property type="project" value="TreeGrafter"/>
</dbReference>
<dbReference type="InterPro" id="IPR000048">
    <property type="entry name" value="IQ_motif_EF-hand-BS"/>
</dbReference>
<dbReference type="Gene3D" id="3.40.850.10">
    <property type="entry name" value="Kinesin motor domain"/>
    <property type="match status" value="1"/>
</dbReference>
<evidence type="ECO:0000256" key="6">
    <source>
        <dbReference type="ARBA" id="ARBA00023054"/>
    </source>
</evidence>
<protein>
    <submittedName>
        <fullName evidence="16">Uncharacterized protein</fullName>
    </submittedName>
</protein>
<dbReference type="GO" id="GO:0016459">
    <property type="term" value="C:myosin complex"/>
    <property type="evidence" value="ECO:0007669"/>
    <property type="project" value="UniProtKB-KW"/>
</dbReference>
<feature type="domain" description="Dilute" evidence="13">
    <location>
        <begin position="1119"/>
        <end position="1423"/>
    </location>
</feature>
<keyword evidence="5" id="KW-0112">Calmodulin-binding</keyword>
<dbReference type="CDD" id="cd23767">
    <property type="entry name" value="IQCD"/>
    <property type="match status" value="1"/>
</dbReference>
<evidence type="ECO:0000256" key="4">
    <source>
        <dbReference type="ARBA" id="ARBA00022840"/>
    </source>
</evidence>
<dbReference type="PANTHER" id="PTHR13140">
    <property type="entry name" value="MYOSIN"/>
    <property type="match status" value="1"/>
</dbReference>
<feature type="domain" description="Myosin N-terminal SH3-like" evidence="15">
    <location>
        <begin position="7"/>
        <end position="56"/>
    </location>
</feature>
<dbReference type="SUPFAM" id="SSF52540">
    <property type="entry name" value="P-loop containing nucleoside triphosphate hydrolases"/>
    <property type="match status" value="2"/>
</dbReference>
<keyword evidence="17" id="KW-1185">Reference proteome</keyword>
<dbReference type="FunFam" id="1.20.5.190:FF:000018">
    <property type="entry name" value="Myosin XI D"/>
    <property type="match status" value="1"/>
</dbReference>
<sequence>MACTTVNVGSSVWVEDPEEAWIDGEVIEVKGDNIKVKCTSGRTVAVTVSNAYPKDVEAPASGVDDMTRLAYLHEPGVLQNMKSRFDINEIYTYTGNILIAVNPFRRLPHLYNNHMMQQYKGAGFGELSPHPFAVADVAYRQMINQGLSQSILVSGESGAGKTETTKLLMQYLADMGGRAVSEGRSVEKKVLESNPVLEAFGNAKTVRNNNSSWENSVQSSLGCVLIALLLFNQDIKKWKLADPRTFHYLNQSQCIELERMDDSKEYHETRKAMDIVGINSEEQEAIFRVVAAILHLGNVEFGKGKESDSSAPKDEKSIYHLKTAAELFMCDEQALEDSLCKRVMVTRDETITKCLDPESAALSRDALAKTVYSRLFDWIVNKINNSIGQDPDSKYLIGVLDIYGFESFKTNSFEQFCINLTNEKLQQHFNQHVFKMEQEEYNKEEIDWSYIEFVDNQDILDLIEKKPGGIIALLDEACMFPRSTHETFAEKMYQTFRGHKHFSKPRLARSDFTICHYAGDVTYQTEQFLEKNKDYVVAEHQALLNASKCTFVACLFPLLAEDPNKKSKFSSIGSRFKQQLVTLLETLSTTEPHYIRCVKPNNLLKPLIFENQNVLQQLRCGGVMEAIRISCAGFPTRKQFEEFLDRFSILAPEVLDKSSDDVAACKNLLEKVKLEGYQIGKTKVFLRAGQMADLDARRNEVLGRAASSIQRKFRSYLSRKTFMMLRKAAINMQAVCRGQLARHIFEGLRREAAVLEIQRDIRMHLARKSYKESYFAAVSIQSGIRGMASRDELRFQRQNKAAVVIQSHCRKFLAQLHYQRLKKATITTQSAWRARLARKELRKLKTAAKETGALQAAKNKLEKQLEELTWRLQLEKRMRTDMEESKTQENAKLRSSLEEIQLEFKETKALLLQEIEAAKNSAEVVPVLQEVPVVDTELVEKLTSENEKLKSLVSSLNQKIDETEKKFEETSKISEERLKQTLEAETTIVNLKKAVHELQEKILDVESENQILRQKSLLHTSGHLPPTPVKNSQNGHFPSKESPYNGSDIESPARTQEQESDAKTRRLQIERQHENVDALIKCVTKNIGFNQEKPVAAFTIYKCLLHWKSFEAERTNVFDRLVQMIGSAIEDEDDNEHLAYWLSNTSTLLYMIQQSLKPGGTGATPQRKPPVTSLFGRMAMGFRSAPSSAETSAAAAAAAAAVIRPVEAKDPALLFKQQLTAYVEKIFGMIRDNLKNELQALLSLCIQAPRTSTGRSLRSAKSMVKDSPLDHWRGINDGLFALLNTLKENFVPPVLIQKIFTQTFSFINVQLFNSLLLRRECCTFSNGEYVKSGLALLEEWCAETKEEYAGSSWDELKHIRQAVGFLVIHQKYRISYDDIAHDLCPILSVQQLYRICTLYWDDSYNTRSVSQDVISNMKVLMTEDSNNADSSAFLLDEDSSIPFTTEDLSSSMQDKDFAEMKPAEELEENPAFSFLL</sequence>
<evidence type="ECO:0000259" key="14">
    <source>
        <dbReference type="PROSITE" id="PS51456"/>
    </source>
</evidence>
<dbReference type="GO" id="GO:0030048">
    <property type="term" value="P:actin filament-based movement"/>
    <property type="evidence" value="ECO:0007669"/>
    <property type="project" value="UniProtKB-ARBA"/>
</dbReference>
<evidence type="ECO:0000256" key="3">
    <source>
        <dbReference type="ARBA" id="ARBA00022741"/>
    </source>
</evidence>
<dbReference type="FunFam" id="1.20.58.530:FF:000002">
    <property type="entry name" value="Class V myosin"/>
    <property type="match status" value="1"/>
</dbReference>
<evidence type="ECO:0000256" key="12">
    <source>
        <dbReference type="SAM" id="MobiDB-lite"/>
    </source>
</evidence>
<dbReference type="Pfam" id="PF02736">
    <property type="entry name" value="Myosin_N"/>
    <property type="match status" value="1"/>
</dbReference>
<feature type="region of interest" description="Actin-binding" evidence="10">
    <location>
        <begin position="580"/>
        <end position="602"/>
    </location>
</feature>
<dbReference type="GO" id="GO:0016020">
    <property type="term" value="C:membrane"/>
    <property type="evidence" value="ECO:0007669"/>
    <property type="project" value="TreeGrafter"/>
</dbReference>
<dbReference type="InterPro" id="IPR004009">
    <property type="entry name" value="SH3_Myosin"/>
</dbReference>
<dbReference type="FunFam" id="1.20.120.720:FF:000011">
    <property type="entry name" value="Myosin 2"/>
    <property type="match status" value="1"/>
</dbReference>
<feature type="binding site" evidence="10">
    <location>
        <begin position="155"/>
        <end position="162"/>
    </location>
    <ligand>
        <name>ATP</name>
        <dbReference type="ChEBI" id="CHEBI:30616"/>
    </ligand>
</feature>
<dbReference type="InterPro" id="IPR027417">
    <property type="entry name" value="P-loop_NTPase"/>
</dbReference>
<dbReference type="InterPro" id="IPR001609">
    <property type="entry name" value="Myosin_head_motor_dom-like"/>
</dbReference>
<keyword evidence="7 10" id="KW-0518">Myosin</keyword>
<dbReference type="GO" id="GO:0007015">
    <property type="term" value="P:actin filament organization"/>
    <property type="evidence" value="ECO:0007669"/>
    <property type="project" value="InterPro"/>
</dbReference>
<proteinExistence type="inferred from homology"/>
<dbReference type="PROSITE" id="PS51844">
    <property type="entry name" value="SH3_LIKE"/>
    <property type="match status" value="1"/>
</dbReference>
<dbReference type="InterPro" id="IPR037975">
    <property type="entry name" value="MyosinXI_CBD"/>
</dbReference>
<dbReference type="PRINTS" id="PR00193">
    <property type="entry name" value="MYOSINHEAVY"/>
</dbReference>
<keyword evidence="2" id="KW-0677">Repeat</keyword>
<feature type="coiled-coil region" evidence="11">
    <location>
        <begin position="844"/>
        <end position="910"/>
    </location>
</feature>
<evidence type="ECO:0000313" key="16">
    <source>
        <dbReference type="EMBL" id="CAH2077654.1"/>
    </source>
</evidence>
<dbReference type="InterPro" id="IPR036018">
    <property type="entry name" value="MYSc_Myo11"/>
</dbReference>
<dbReference type="Pfam" id="PF01843">
    <property type="entry name" value="DIL"/>
    <property type="match status" value="1"/>
</dbReference>
<dbReference type="Proteomes" id="UP000836841">
    <property type="component" value="Chromosome 7"/>
</dbReference>
<dbReference type="CDD" id="cd15475">
    <property type="entry name" value="MyosinXI_CBD"/>
    <property type="match status" value="1"/>
</dbReference>
<keyword evidence="9 10" id="KW-0009">Actin-binding</keyword>
<dbReference type="GO" id="GO:0005516">
    <property type="term" value="F:calmodulin binding"/>
    <property type="evidence" value="ECO:0007669"/>
    <property type="project" value="UniProtKB-KW"/>
</dbReference>
<keyword evidence="8 10" id="KW-0505">Motor protein</keyword>
<dbReference type="SMART" id="SM00242">
    <property type="entry name" value="MYSc"/>
    <property type="match status" value="1"/>
</dbReference>
<dbReference type="PANTHER" id="PTHR13140:SF851">
    <property type="entry name" value="MYOSIN-14"/>
    <property type="match status" value="1"/>
</dbReference>
<evidence type="ECO:0000256" key="1">
    <source>
        <dbReference type="ARBA" id="ARBA00008049"/>
    </source>
</evidence>
<evidence type="ECO:0000256" key="10">
    <source>
        <dbReference type="PROSITE-ProRule" id="PRU00782"/>
    </source>
</evidence>
<keyword evidence="3 10" id="KW-0547">Nucleotide-binding</keyword>
<dbReference type="PROSITE" id="PS51456">
    <property type="entry name" value="MYOSIN_MOTOR"/>
    <property type="match status" value="1"/>
</dbReference>
<dbReference type="SMART" id="SM00015">
    <property type="entry name" value="IQ"/>
    <property type="match status" value="5"/>
</dbReference>
<dbReference type="Gene3D" id="1.10.10.820">
    <property type="match status" value="1"/>
</dbReference>
<accession>A0AAU9T2T2</accession>
<evidence type="ECO:0000256" key="11">
    <source>
        <dbReference type="SAM" id="Coils"/>
    </source>
</evidence>
<dbReference type="InterPro" id="IPR036961">
    <property type="entry name" value="Kinesin_motor_dom_sf"/>
</dbReference>
<dbReference type="Pfam" id="PF00063">
    <property type="entry name" value="Myosin_head"/>
    <property type="match status" value="2"/>
</dbReference>
<feature type="compositionally biased region" description="Basic and acidic residues" evidence="12">
    <location>
        <begin position="1056"/>
        <end position="1065"/>
    </location>
</feature>
<dbReference type="Gene3D" id="1.20.120.720">
    <property type="entry name" value="Myosin VI head, motor domain, U50 subdomain"/>
    <property type="match status" value="1"/>
</dbReference>
<gene>
    <name evidence="16" type="ORF">TAV2_LOCUS25562</name>
</gene>
<keyword evidence="6 11" id="KW-0175">Coiled coil</keyword>
<dbReference type="FunFam" id="1.20.5.190:FF:000001">
    <property type="entry name" value="unconventional myosin-Va"/>
    <property type="match status" value="2"/>
</dbReference>
<dbReference type="Gene3D" id="1.20.5.190">
    <property type="match status" value="3"/>
</dbReference>
<evidence type="ECO:0000259" key="15">
    <source>
        <dbReference type="PROSITE" id="PS51844"/>
    </source>
</evidence>
<comment type="similarity">
    <text evidence="1">Belongs to the TRAFAC class myosin-kinesin ATPase superfamily. Myosin family. Plant myosin class XI subfamily.</text>
</comment>